<keyword evidence="3" id="KW-1185">Reference proteome</keyword>
<name>A0A9Q9E2K9_9LACO</name>
<feature type="transmembrane region" description="Helical" evidence="1">
    <location>
        <begin position="150"/>
        <end position="170"/>
    </location>
</feature>
<evidence type="ECO:0000313" key="2">
    <source>
        <dbReference type="EMBL" id="USS88909.1"/>
    </source>
</evidence>
<dbReference type="PANTHER" id="PTHR34989">
    <property type="entry name" value="PROTEIN HDED"/>
    <property type="match status" value="1"/>
</dbReference>
<gene>
    <name evidence="2" type="ORF">M3M40_05330</name>
</gene>
<feature type="transmembrane region" description="Helical" evidence="1">
    <location>
        <begin position="124"/>
        <end position="144"/>
    </location>
</feature>
<organism evidence="2 3">
    <name type="scientific">Fructilactobacillus cliffordii</name>
    <dbReference type="NCBI Taxonomy" id="2940299"/>
    <lineage>
        <taxon>Bacteria</taxon>
        <taxon>Bacillati</taxon>
        <taxon>Bacillota</taxon>
        <taxon>Bacilli</taxon>
        <taxon>Lactobacillales</taxon>
        <taxon>Lactobacillaceae</taxon>
        <taxon>Fructilactobacillus</taxon>
    </lineage>
</organism>
<proteinExistence type="predicted"/>
<dbReference type="Proteomes" id="UP001055911">
    <property type="component" value="Chromosome"/>
</dbReference>
<protein>
    <submittedName>
        <fullName evidence="2">DUF308 domain-containing protein</fullName>
    </submittedName>
</protein>
<reference evidence="2" key="1">
    <citation type="submission" date="2022-05" db="EMBL/GenBank/DDBJ databases">
        <authorList>
            <person name="Oliphant S.A."/>
            <person name="Watson-Haigh N.S."/>
            <person name="Sumby K.M."/>
            <person name="Gardner J.M."/>
            <person name="Jiranek V."/>
        </authorList>
    </citation>
    <scope>NUCLEOTIDE SEQUENCE</scope>
    <source>
        <strain evidence="2">KI4_B1</strain>
    </source>
</reference>
<feature type="transmembrane region" description="Helical" evidence="1">
    <location>
        <begin position="12"/>
        <end position="30"/>
    </location>
</feature>
<dbReference type="AlphaFoldDB" id="A0A9Q9E2K9"/>
<dbReference type="GO" id="GO:0005886">
    <property type="term" value="C:plasma membrane"/>
    <property type="evidence" value="ECO:0007669"/>
    <property type="project" value="TreeGrafter"/>
</dbReference>
<dbReference type="RefSeq" id="WP_252766426.1">
    <property type="nucleotide sequence ID" value="NZ_CP097117.1"/>
</dbReference>
<dbReference type="EMBL" id="CP097119">
    <property type="protein sequence ID" value="USS88909.1"/>
    <property type="molecule type" value="Genomic_DNA"/>
</dbReference>
<evidence type="ECO:0000256" key="1">
    <source>
        <dbReference type="SAM" id="Phobius"/>
    </source>
</evidence>
<dbReference type="InterPro" id="IPR052712">
    <property type="entry name" value="Acid_resist_chaperone_HdeD"/>
</dbReference>
<accession>A0A9Q9E2K9</accession>
<keyword evidence="1" id="KW-0472">Membrane</keyword>
<dbReference type="PANTHER" id="PTHR34989:SF1">
    <property type="entry name" value="PROTEIN HDED"/>
    <property type="match status" value="1"/>
</dbReference>
<dbReference type="Pfam" id="PF03729">
    <property type="entry name" value="DUF308"/>
    <property type="match status" value="2"/>
</dbReference>
<dbReference type="InterPro" id="IPR005325">
    <property type="entry name" value="DUF308_memb"/>
</dbReference>
<evidence type="ECO:0000313" key="3">
    <source>
        <dbReference type="Proteomes" id="UP001055911"/>
    </source>
</evidence>
<keyword evidence="1" id="KW-0812">Transmembrane</keyword>
<feature type="transmembrane region" description="Helical" evidence="1">
    <location>
        <begin position="36"/>
        <end position="54"/>
    </location>
</feature>
<keyword evidence="1" id="KW-1133">Transmembrane helix</keyword>
<sequence>MFSSERKFDPFTLVVGILFAILSLVMLKYPGGSLVVVAYIIAFAMVMEGIFKLADLTALDKSLGISNTWVIISAVLDLILGVLIIFMPGLGGIYLWVVLSISFIMDSLFELWASRYIGKNHKGYFWFTVILAVIGLILGIVLLFNPVLGVSTSLFLIAFYLMFFGILLIIRSF</sequence>